<dbReference type="SUPFAM" id="SSF103473">
    <property type="entry name" value="MFS general substrate transporter"/>
    <property type="match status" value="1"/>
</dbReference>
<feature type="transmembrane region" description="Helical" evidence="6">
    <location>
        <begin position="355"/>
        <end position="375"/>
    </location>
</feature>
<feature type="transmembrane region" description="Helical" evidence="6">
    <location>
        <begin position="321"/>
        <end position="343"/>
    </location>
</feature>
<evidence type="ECO:0000256" key="4">
    <source>
        <dbReference type="ARBA" id="ARBA00022989"/>
    </source>
</evidence>
<accession>A0A0H3KPG1</accession>
<feature type="transmembrane region" description="Helical" evidence="6">
    <location>
        <begin position="267"/>
        <end position="284"/>
    </location>
</feature>
<name>A0A0H3KPG1_BURM1</name>
<comment type="subcellular location">
    <subcellularLocation>
        <location evidence="1">Cell membrane</location>
        <topology evidence="1">Multi-pass membrane protein</topology>
    </subcellularLocation>
</comment>
<dbReference type="Pfam" id="PF07690">
    <property type="entry name" value="MFS_1"/>
    <property type="match status" value="1"/>
</dbReference>
<organism evidence="8 9">
    <name type="scientific">Burkholderia multivorans (strain ATCC 17616 / 249)</name>
    <dbReference type="NCBI Taxonomy" id="395019"/>
    <lineage>
        <taxon>Bacteria</taxon>
        <taxon>Pseudomonadati</taxon>
        <taxon>Pseudomonadota</taxon>
        <taxon>Betaproteobacteria</taxon>
        <taxon>Burkholderiales</taxon>
        <taxon>Burkholderiaceae</taxon>
        <taxon>Burkholderia</taxon>
        <taxon>Burkholderia cepacia complex</taxon>
    </lineage>
</organism>
<feature type="transmembrane region" description="Helical" evidence="6">
    <location>
        <begin position="236"/>
        <end position="255"/>
    </location>
</feature>
<feature type="transmembrane region" description="Helical" evidence="6">
    <location>
        <begin position="201"/>
        <end position="224"/>
    </location>
</feature>
<dbReference type="Gene3D" id="1.20.1250.20">
    <property type="entry name" value="MFS general substrate transporter like domains"/>
    <property type="match status" value="1"/>
</dbReference>
<reference evidence="8 9" key="1">
    <citation type="submission" date="2007-04" db="EMBL/GenBank/DDBJ databases">
        <title>Complete genome sequence of Burkholderia multivorans ATCC 17616.</title>
        <authorList>
            <person name="Ohtsubo Y."/>
            <person name="Yamashita A."/>
            <person name="Kurokawa K."/>
            <person name="Takami H."/>
            <person name="Yuhara S."/>
            <person name="Nishiyama E."/>
            <person name="Endo R."/>
            <person name="Miyazaki R."/>
            <person name="Ono A."/>
            <person name="Yano K."/>
            <person name="Ito M."/>
            <person name="Sota M."/>
            <person name="Yuji N."/>
            <person name="Hattori M."/>
            <person name="Tsuda M."/>
        </authorList>
    </citation>
    <scope>NUCLEOTIDE SEQUENCE [LARGE SCALE GENOMIC DNA]</scope>
    <source>
        <strain evidence="9">ATCC 17616 / 249</strain>
    </source>
</reference>
<evidence type="ECO:0000259" key="7">
    <source>
        <dbReference type="PROSITE" id="PS50850"/>
    </source>
</evidence>
<feature type="transmembrane region" description="Helical" evidence="6">
    <location>
        <begin position="290"/>
        <end position="309"/>
    </location>
</feature>
<evidence type="ECO:0000256" key="2">
    <source>
        <dbReference type="ARBA" id="ARBA00022475"/>
    </source>
</evidence>
<evidence type="ECO:0000256" key="5">
    <source>
        <dbReference type="ARBA" id="ARBA00023136"/>
    </source>
</evidence>
<keyword evidence="5 6" id="KW-0472">Membrane</keyword>
<keyword evidence="4 6" id="KW-1133">Transmembrane helix</keyword>
<proteinExistence type="predicted"/>
<dbReference type="InterPro" id="IPR011701">
    <property type="entry name" value="MFS"/>
</dbReference>
<dbReference type="PANTHER" id="PTHR43124">
    <property type="entry name" value="PURINE EFFLUX PUMP PBUE"/>
    <property type="match status" value="1"/>
</dbReference>
<feature type="transmembrane region" description="Helical" evidence="6">
    <location>
        <begin position="159"/>
        <end position="181"/>
    </location>
</feature>
<evidence type="ECO:0000313" key="9">
    <source>
        <dbReference type="Proteomes" id="UP000008815"/>
    </source>
</evidence>
<gene>
    <name evidence="8" type="ordered locus">BMULJ_05434</name>
</gene>
<evidence type="ECO:0000256" key="6">
    <source>
        <dbReference type="SAM" id="Phobius"/>
    </source>
</evidence>
<protein>
    <submittedName>
        <fullName evidence="8">Major facilitator family transporter</fullName>
    </submittedName>
</protein>
<dbReference type="GO" id="GO:0022857">
    <property type="term" value="F:transmembrane transporter activity"/>
    <property type="evidence" value="ECO:0007669"/>
    <property type="project" value="InterPro"/>
</dbReference>
<evidence type="ECO:0000313" key="8">
    <source>
        <dbReference type="EMBL" id="BAG47269.1"/>
    </source>
</evidence>
<feature type="transmembrane region" description="Helical" evidence="6">
    <location>
        <begin position="39"/>
        <end position="62"/>
    </location>
</feature>
<dbReference type="InterPro" id="IPR050189">
    <property type="entry name" value="MFS_Efflux_Transporters"/>
</dbReference>
<sequence>MDRRLSILAVGMFAMGTDNFVVAGILPGVAASLHTSVALAGLMVTCYAFTYAIAAPIMAALAGRWPRKLLLVSALGIFVAGNVLSALATDLGVVLFSRALAGFGAALFSPTALGVASALATPERRGRALAAVTAGLTGATALGSPLGTFIGGFGGWRSTLWFVAALGAVAMIGVWTMLPAVPRPAPVGLRERIAPMRDARIALTLLTSLFAFGGFLMVYTYAGVVLQRVTHGDERMLAALFLLWGVAATAGNFIAGRLVDRFDSRRVIDAMLWIAIVNFCLLPWTAAHVFGAIVALTIWGLCGWGLIVPQQHRLVHAAPQVAPLVLALNNTATYIGLAGSGVLGGLVLRTIDARYLSVVAAALIVVAFVCAEAAYRRMRAPAAIDRTTPDTRIETRVLTTPVEHGE</sequence>
<feature type="transmembrane region" description="Helical" evidence="6">
    <location>
        <begin position="128"/>
        <end position="153"/>
    </location>
</feature>
<dbReference type="KEGG" id="bmu:Bmul_6097"/>
<evidence type="ECO:0000256" key="3">
    <source>
        <dbReference type="ARBA" id="ARBA00022692"/>
    </source>
</evidence>
<feature type="transmembrane region" description="Helical" evidence="6">
    <location>
        <begin position="100"/>
        <end position="121"/>
    </location>
</feature>
<dbReference type="InterPro" id="IPR036259">
    <property type="entry name" value="MFS_trans_sf"/>
</dbReference>
<dbReference type="CDD" id="cd17324">
    <property type="entry name" value="MFS_NepI_like"/>
    <property type="match status" value="1"/>
</dbReference>
<keyword evidence="3 6" id="KW-0812">Transmembrane</keyword>
<dbReference type="HOGENOM" id="CLU_001265_61_2_4"/>
<dbReference type="AlphaFoldDB" id="A0A0H3KPG1"/>
<dbReference type="STRING" id="395019.BMULJ_05434"/>
<dbReference type="Proteomes" id="UP000008815">
    <property type="component" value="Chromosome 3"/>
</dbReference>
<dbReference type="KEGG" id="bmj:BMULJ_05434"/>
<feature type="transmembrane region" description="Helical" evidence="6">
    <location>
        <begin position="69"/>
        <end position="88"/>
    </location>
</feature>
<dbReference type="EMBL" id="AP009387">
    <property type="protein sequence ID" value="BAG47269.1"/>
    <property type="molecule type" value="Genomic_DNA"/>
</dbReference>
<dbReference type="PANTHER" id="PTHR43124:SF10">
    <property type="entry name" value="PURINE EFFLUX PUMP PBUE"/>
    <property type="match status" value="1"/>
</dbReference>
<dbReference type="PROSITE" id="PS50850">
    <property type="entry name" value="MFS"/>
    <property type="match status" value="1"/>
</dbReference>
<dbReference type="RefSeq" id="WP_012218412.1">
    <property type="nucleotide sequence ID" value="NC_010087.1"/>
</dbReference>
<evidence type="ECO:0000256" key="1">
    <source>
        <dbReference type="ARBA" id="ARBA00004651"/>
    </source>
</evidence>
<keyword evidence="9" id="KW-1185">Reference proteome</keyword>
<dbReference type="eggNOG" id="COG2814">
    <property type="taxonomic scope" value="Bacteria"/>
</dbReference>
<dbReference type="GO" id="GO:0005886">
    <property type="term" value="C:plasma membrane"/>
    <property type="evidence" value="ECO:0007669"/>
    <property type="project" value="UniProtKB-SubCell"/>
</dbReference>
<feature type="domain" description="Major facilitator superfamily (MFS) profile" evidence="7">
    <location>
        <begin position="4"/>
        <end position="379"/>
    </location>
</feature>
<dbReference type="InterPro" id="IPR020846">
    <property type="entry name" value="MFS_dom"/>
</dbReference>
<dbReference type="GeneID" id="93168058"/>
<keyword evidence="2" id="KW-1003">Cell membrane</keyword>